<organism evidence="2 3">
    <name type="scientific">Thalassobaculum fulvum</name>
    <dbReference type="NCBI Taxonomy" id="1633335"/>
    <lineage>
        <taxon>Bacteria</taxon>
        <taxon>Pseudomonadati</taxon>
        <taxon>Pseudomonadota</taxon>
        <taxon>Alphaproteobacteria</taxon>
        <taxon>Rhodospirillales</taxon>
        <taxon>Thalassobaculaceae</taxon>
        <taxon>Thalassobaculum</taxon>
    </lineage>
</organism>
<dbReference type="CDD" id="cd13544">
    <property type="entry name" value="PBP2_Fbp_like_1"/>
    <property type="match status" value="1"/>
</dbReference>
<dbReference type="PANTHER" id="PTHR30006">
    <property type="entry name" value="THIAMINE-BINDING PERIPLASMIC PROTEIN-RELATED"/>
    <property type="match status" value="1"/>
</dbReference>
<evidence type="ECO:0000313" key="2">
    <source>
        <dbReference type="EMBL" id="GHD45524.1"/>
    </source>
</evidence>
<dbReference type="NCBIfam" id="TIGR03261">
    <property type="entry name" value="phnS2"/>
    <property type="match status" value="1"/>
</dbReference>
<dbReference type="GO" id="GO:0015888">
    <property type="term" value="P:thiamine transport"/>
    <property type="evidence" value="ECO:0007669"/>
    <property type="project" value="TreeGrafter"/>
</dbReference>
<gene>
    <name evidence="2" type="ORF">GCM10017083_13570</name>
</gene>
<keyword evidence="3" id="KW-1185">Reference proteome</keyword>
<reference evidence="2" key="2">
    <citation type="submission" date="2020-09" db="EMBL/GenBank/DDBJ databases">
        <authorList>
            <person name="Sun Q."/>
            <person name="Kim S."/>
        </authorList>
    </citation>
    <scope>NUCLEOTIDE SEQUENCE</scope>
    <source>
        <strain evidence="2">KCTC 42651</strain>
    </source>
</reference>
<dbReference type="PIRSF" id="PIRSF002825">
    <property type="entry name" value="CfbpA"/>
    <property type="match status" value="1"/>
</dbReference>
<dbReference type="AlphaFoldDB" id="A0A918XPR8"/>
<dbReference type="SUPFAM" id="SSF53850">
    <property type="entry name" value="Periplasmic binding protein-like II"/>
    <property type="match status" value="1"/>
</dbReference>
<dbReference type="PANTHER" id="PTHR30006:SF2">
    <property type="entry name" value="ABC TRANSPORTER SUBSTRATE-BINDING PROTEIN"/>
    <property type="match status" value="1"/>
</dbReference>
<evidence type="ECO:0000256" key="1">
    <source>
        <dbReference type="ARBA" id="ARBA00022729"/>
    </source>
</evidence>
<protein>
    <submittedName>
        <fullName evidence="2">2-aminoethylphosphonate ABC transporter substrate-binding protein</fullName>
    </submittedName>
</protein>
<dbReference type="EMBL" id="BMZS01000003">
    <property type="protein sequence ID" value="GHD45524.1"/>
    <property type="molecule type" value="Genomic_DNA"/>
</dbReference>
<dbReference type="Pfam" id="PF13343">
    <property type="entry name" value="SBP_bac_6"/>
    <property type="match status" value="1"/>
</dbReference>
<dbReference type="InterPro" id="IPR017663">
    <property type="entry name" value="ABC_2-AEP-bd"/>
</dbReference>
<dbReference type="GO" id="GO:0030975">
    <property type="term" value="F:thiamine binding"/>
    <property type="evidence" value="ECO:0007669"/>
    <property type="project" value="TreeGrafter"/>
</dbReference>
<accession>A0A918XPR8</accession>
<reference evidence="2" key="1">
    <citation type="journal article" date="2014" name="Int. J. Syst. Evol. Microbiol.">
        <title>Complete genome sequence of Corynebacterium casei LMG S-19264T (=DSM 44701T), isolated from a smear-ripened cheese.</title>
        <authorList>
            <consortium name="US DOE Joint Genome Institute (JGI-PGF)"/>
            <person name="Walter F."/>
            <person name="Albersmeier A."/>
            <person name="Kalinowski J."/>
            <person name="Ruckert C."/>
        </authorList>
    </citation>
    <scope>NUCLEOTIDE SEQUENCE</scope>
    <source>
        <strain evidence="2">KCTC 42651</strain>
    </source>
</reference>
<proteinExistence type="predicted"/>
<dbReference type="GO" id="GO:0030288">
    <property type="term" value="C:outer membrane-bounded periplasmic space"/>
    <property type="evidence" value="ECO:0007669"/>
    <property type="project" value="TreeGrafter"/>
</dbReference>
<sequence length="377" mass="40499">MPSTLPAAAGSATGDAADGAAVAVAYGYHRERDTDMNLRGLKSTVAASALALAALTVSAHAETTLTVYTAVEAEDLKRYAETFNADHPDIKINWVRDSTGVVTAKLLAEKNNPQADVVWGLAATSLLLLKSEGMLEPYAPKGVEKLDKKFVDKSNPPTWTGMDAWVAAVCFNTVEAGKLGLPAPTSWKDLTKPVYKGHVIMPNPNSSGTGFLDVSSWLQLFGEAEGWKYMDALHENIARYTHSGSKPCKLAGAGEIPIGISFAFRGAKEKANGAPIEVIVPSEGIGWDMEATAIIAGTSKLDAAKTLVDWTISKKANEMYNTGYAVVAYPGVAKPVPNFPDNIIEKMIDNDFEFAANNRKAILEEWQKRYDSKSEAK</sequence>
<name>A0A918XPR8_9PROT</name>
<evidence type="ECO:0000313" key="3">
    <source>
        <dbReference type="Proteomes" id="UP000630353"/>
    </source>
</evidence>
<comment type="caution">
    <text evidence="2">The sequence shown here is derived from an EMBL/GenBank/DDBJ whole genome shotgun (WGS) entry which is preliminary data.</text>
</comment>
<dbReference type="InterPro" id="IPR026045">
    <property type="entry name" value="Ferric-bd"/>
</dbReference>
<dbReference type="Gene3D" id="3.40.190.10">
    <property type="entry name" value="Periplasmic binding protein-like II"/>
    <property type="match status" value="2"/>
</dbReference>
<dbReference type="Proteomes" id="UP000630353">
    <property type="component" value="Unassembled WGS sequence"/>
</dbReference>
<keyword evidence="1" id="KW-0732">Signal</keyword>
<dbReference type="GO" id="GO:0030976">
    <property type="term" value="F:thiamine pyrophosphate binding"/>
    <property type="evidence" value="ECO:0007669"/>
    <property type="project" value="TreeGrafter"/>
</dbReference>